<organism evidence="1 2">
    <name type="scientific">Batillaria attramentaria</name>
    <dbReference type="NCBI Taxonomy" id="370345"/>
    <lineage>
        <taxon>Eukaryota</taxon>
        <taxon>Metazoa</taxon>
        <taxon>Spiralia</taxon>
        <taxon>Lophotrochozoa</taxon>
        <taxon>Mollusca</taxon>
        <taxon>Gastropoda</taxon>
        <taxon>Caenogastropoda</taxon>
        <taxon>Sorbeoconcha</taxon>
        <taxon>Cerithioidea</taxon>
        <taxon>Batillariidae</taxon>
        <taxon>Batillaria</taxon>
    </lineage>
</organism>
<dbReference type="EMBL" id="JACVVK020000137">
    <property type="protein sequence ID" value="KAK7489493.1"/>
    <property type="molecule type" value="Genomic_DNA"/>
</dbReference>
<name>A0ABD0KRE9_9CAEN</name>
<accession>A0ABD0KRE9</accession>
<proteinExistence type="predicted"/>
<reference evidence="1 2" key="1">
    <citation type="journal article" date="2023" name="Sci. Data">
        <title>Genome assembly of the Korean intertidal mud-creeper Batillaria attramentaria.</title>
        <authorList>
            <person name="Patra A.K."/>
            <person name="Ho P.T."/>
            <person name="Jun S."/>
            <person name="Lee S.J."/>
            <person name="Kim Y."/>
            <person name="Won Y.J."/>
        </authorList>
    </citation>
    <scope>NUCLEOTIDE SEQUENCE [LARGE SCALE GENOMIC DNA]</scope>
    <source>
        <strain evidence="1">Wonlab-2016</strain>
    </source>
</reference>
<dbReference type="AlphaFoldDB" id="A0ABD0KRE9"/>
<gene>
    <name evidence="1" type="ORF">BaRGS_00019292</name>
</gene>
<dbReference type="Proteomes" id="UP001519460">
    <property type="component" value="Unassembled WGS sequence"/>
</dbReference>
<comment type="caution">
    <text evidence="1">The sequence shown here is derived from an EMBL/GenBank/DDBJ whole genome shotgun (WGS) entry which is preliminary data.</text>
</comment>
<protein>
    <submittedName>
        <fullName evidence="1">Uncharacterized protein</fullName>
    </submittedName>
</protein>
<evidence type="ECO:0000313" key="2">
    <source>
        <dbReference type="Proteomes" id="UP001519460"/>
    </source>
</evidence>
<sequence>MTVEGVMSNFLKRKVEPVNFLKRKVEPGPVAELKYLWIFRYVLPEKPMTPSALMVTGLRVEGDTLLRHGKRVPTVSLREALRDFLDWLREIAGRSWREEAGPAGVQWSQV</sequence>
<evidence type="ECO:0000313" key="1">
    <source>
        <dbReference type="EMBL" id="KAK7489493.1"/>
    </source>
</evidence>
<keyword evidence="2" id="KW-1185">Reference proteome</keyword>